<dbReference type="InterPro" id="IPR005064">
    <property type="entry name" value="BUG"/>
</dbReference>
<dbReference type="Pfam" id="PF03401">
    <property type="entry name" value="TctC"/>
    <property type="match status" value="1"/>
</dbReference>
<comment type="similarity">
    <text evidence="1">Belongs to the UPF0065 (bug) family.</text>
</comment>
<dbReference type="CDD" id="cd07012">
    <property type="entry name" value="PBP2_Bug_TTT"/>
    <property type="match status" value="1"/>
</dbReference>
<protein>
    <submittedName>
        <fullName evidence="3">Tripartite tricarboxylate transporter substrate binding protein</fullName>
    </submittedName>
</protein>
<dbReference type="PANTHER" id="PTHR42928:SF5">
    <property type="entry name" value="BLR1237 PROTEIN"/>
    <property type="match status" value="1"/>
</dbReference>
<evidence type="ECO:0000313" key="4">
    <source>
        <dbReference type="Proteomes" id="UP001453229"/>
    </source>
</evidence>
<accession>A0ABZ3CUG1</accession>
<dbReference type="Proteomes" id="UP001453229">
    <property type="component" value="Chromosome"/>
</dbReference>
<dbReference type="EMBL" id="CP151919">
    <property type="protein sequence ID" value="XAD54797.1"/>
    <property type="molecule type" value="Genomic_DNA"/>
</dbReference>
<proteinExistence type="inferred from homology"/>
<evidence type="ECO:0000256" key="2">
    <source>
        <dbReference type="SAM" id="SignalP"/>
    </source>
</evidence>
<dbReference type="SUPFAM" id="SSF53850">
    <property type="entry name" value="Periplasmic binding protein-like II"/>
    <property type="match status" value="1"/>
</dbReference>
<name>A0ABZ3CUG1_9GAMM</name>
<gene>
    <name evidence="3" type="ORF">AAGT95_02135</name>
</gene>
<keyword evidence="4" id="KW-1185">Reference proteome</keyword>
<evidence type="ECO:0000313" key="3">
    <source>
        <dbReference type="EMBL" id="XAD54797.1"/>
    </source>
</evidence>
<dbReference type="Gene3D" id="3.40.190.150">
    <property type="entry name" value="Bordetella uptake gene, domain 1"/>
    <property type="match status" value="1"/>
</dbReference>
<dbReference type="Gene3D" id="3.40.190.10">
    <property type="entry name" value="Periplasmic binding protein-like II"/>
    <property type="match status" value="1"/>
</dbReference>
<feature type="chain" id="PRO_5047236311" evidence="2">
    <location>
        <begin position="23"/>
        <end position="315"/>
    </location>
</feature>
<organism evidence="3 4">
    <name type="scientific">Salinicola lusitanus</name>
    <dbReference type="NCBI Taxonomy" id="1949085"/>
    <lineage>
        <taxon>Bacteria</taxon>
        <taxon>Pseudomonadati</taxon>
        <taxon>Pseudomonadota</taxon>
        <taxon>Gammaproteobacteria</taxon>
        <taxon>Oceanospirillales</taxon>
        <taxon>Halomonadaceae</taxon>
        <taxon>Salinicola</taxon>
    </lineage>
</organism>
<dbReference type="PANTHER" id="PTHR42928">
    <property type="entry name" value="TRICARBOXYLATE-BINDING PROTEIN"/>
    <property type="match status" value="1"/>
</dbReference>
<reference evidence="3 4" key="1">
    <citation type="submission" date="2024-04" db="EMBL/GenBank/DDBJ databases">
        <title>Salinicola lusitanus LLJ914,a marine bacterium isolated from the Okinawa Trough.</title>
        <authorList>
            <person name="Li J."/>
        </authorList>
    </citation>
    <scope>NUCLEOTIDE SEQUENCE [LARGE SCALE GENOMIC DNA]</scope>
    <source>
        <strain evidence="3 4">LLJ914</strain>
    </source>
</reference>
<keyword evidence="2" id="KW-0732">Signal</keyword>
<evidence type="ECO:0000256" key="1">
    <source>
        <dbReference type="ARBA" id="ARBA00006987"/>
    </source>
</evidence>
<feature type="signal peptide" evidence="2">
    <location>
        <begin position="1"/>
        <end position="22"/>
    </location>
</feature>
<dbReference type="InterPro" id="IPR042100">
    <property type="entry name" value="Bug_dom1"/>
</dbReference>
<dbReference type="PIRSF" id="PIRSF017082">
    <property type="entry name" value="YflP"/>
    <property type="match status" value="1"/>
</dbReference>
<sequence length="315" mass="33354">MKLTTSLMFALLTAVTVSPAMADDYPDRPIKVIVPHGAGGSTDITTRLLVEPLSERLGQGLAVANVTGGGTAIGAQEAARSRADGYTLLSTHEALLTSSAMGVNTMGPDSVTPIAQVGLERQIIAVRQDSPMQNLQDFYAAAAAGGVKPKLGVSPGAANHFAFMRILQPVADPEVTFVPTGGGGPSMKALLSGTIDVGTFVVSEARDQIEAGNIRALATFGPQRHADLPDVETSGEQGYPMDIGIHYVWYAPKGTPADRIDIVADAIEAIVGDEQFQQRMLDRSIEPDFERGEALTQDLDARWQTMQSVAEELRP</sequence>
<dbReference type="RefSeq" id="WP_342595369.1">
    <property type="nucleotide sequence ID" value="NZ_CP151919.1"/>
</dbReference>